<dbReference type="Gene3D" id="2.60.40.2060">
    <property type="match status" value="1"/>
</dbReference>
<evidence type="ECO:0000313" key="5">
    <source>
        <dbReference type="Proteomes" id="UP000263900"/>
    </source>
</evidence>
<reference evidence="4 5" key="1">
    <citation type="submission" date="2018-09" db="EMBL/GenBank/DDBJ databases">
        <title>Genome sequencing of strain 6GH32-13.</title>
        <authorList>
            <person name="Weon H.-Y."/>
            <person name="Heo J."/>
            <person name="Kwon S.-W."/>
        </authorList>
    </citation>
    <scope>NUCLEOTIDE SEQUENCE [LARGE SCALE GENOMIC DNA]</scope>
    <source>
        <strain evidence="4 5">5GH32-13</strain>
    </source>
</reference>
<proteinExistence type="predicted"/>
<evidence type="ECO:0000259" key="3">
    <source>
        <dbReference type="Pfam" id="PF18003"/>
    </source>
</evidence>
<dbReference type="AlphaFoldDB" id="A0A3B7MDV3"/>
<dbReference type="Pfam" id="PF18003">
    <property type="entry name" value="DUF3823_C"/>
    <property type="match status" value="1"/>
</dbReference>
<accession>A0A3B7MDV3</accession>
<protein>
    <submittedName>
        <fullName evidence="4">DUF3823 domain-containing protein</fullName>
    </submittedName>
</protein>
<feature type="chain" id="PRO_5017821444" evidence="1">
    <location>
        <begin position="25"/>
        <end position="251"/>
    </location>
</feature>
<dbReference type="Proteomes" id="UP000263900">
    <property type="component" value="Chromosome"/>
</dbReference>
<evidence type="ECO:0000259" key="2">
    <source>
        <dbReference type="Pfam" id="PF12866"/>
    </source>
</evidence>
<dbReference type="OrthoDB" id="1433240at2"/>
<gene>
    <name evidence="4" type="ORF">D3H65_00340</name>
</gene>
<dbReference type="Pfam" id="PF12866">
    <property type="entry name" value="DUF3823"/>
    <property type="match status" value="1"/>
</dbReference>
<evidence type="ECO:0000313" key="4">
    <source>
        <dbReference type="EMBL" id="AXY72518.1"/>
    </source>
</evidence>
<dbReference type="InterPro" id="IPR024278">
    <property type="entry name" value="DUF3823_N"/>
</dbReference>
<evidence type="ECO:0000256" key="1">
    <source>
        <dbReference type="SAM" id="SignalP"/>
    </source>
</evidence>
<dbReference type="KEGG" id="pseg:D3H65_00340"/>
<organism evidence="4 5">
    <name type="scientific">Paraflavitalea soli</name>
    <dbReference type="NCBI Taxonomy" id="2315862"/>
    <lineage>
        <taxon>Bacteria</taxon>
        <taxon>Pseudomonadati</taxon>
        <taxon>Bacteroidota</taxon>
        <taxon>Chitinophagia</taxon>
        <taxon>Chitinophagales</taxon>
        <taxon>Chitinophagaceae</taxon>
        <taxon>Paraflavitalea</taxon>
    </lineage>
</organism>
<feature type="signal peptide" evidence="1">
    <location>
        <begin position="1"/>
        <end position="24"/>
    </location>
</feature>
<sequence length="251" mass="27019">MKLNIFLSLSLALLLLASCTKDNYDPPGSTLTGRVVYQGQPIGVRTPAVNNTGGSTTGGVQLELWQRGYQLFTKIPVYINQDGTFSASLFDGDYKLVRLGGAPWQNNTDSIDIQVRGSMSIDVPVVPYFTVNTPSFTFNKTDTTITGTFTATQVVAGRTVESASISVGSTQFVDIINCVVSRNGSAAPGTPASITISVNPARYPAASQDLIRKKLAELLQKQYSYLRIGVKTNGVGESIYSSVQKIDLKFQ</sequence>
<dbReference type="Gene3D" id="2.60.40.1120">
    <property type="entry name" value="Carboxypeptidase-like, regulatory domain"/>
    <property type="match status" value="1"/>
</dbReference>
<dbReference type="EMBL" id="CP032157">
    <property type="protein sequence ID" value="AXY72518.1"/>
    <property type="molecule type" value="Genomic_DNA"/>
</dbReference>
<dbReference type="RefSeq" id="WP_119048356.1">
    <property type="nucleotide sequence ID" value="NZ_CP032157.1"/>
</dbReference>
<feature type="domain" description="DUF3823" evidence="2">
    <location>
        <begin position="29"/>
        <end position="125"/>
    </location>
</feature>
<feature type="domain" description="DUF3823" evidence="3">
    <location>
        <begin position="131"/>
        <end position="245"/>
    </location>
</feature>
<name>A0A3B7MDV3_9BACT</name>
<dbReference type="InterPro" id="IPR041186">
    <property type="entry name" value="DUF3823_C"/>
</dbReference>
<dbReference type="PROSITE" id="PS51257">
    <property type="entry name" value="PROKAR_LIPOPROTEIN"/>
    <property type="match status" value="1"/>
</dbReference>
<keyword evidence="1" id="KW-0732">Signal</keyword>
<keyword evidence="5" id="KW-1185">Reference proteome</keyword>